<evidence type="ECO:0000256" key="10">
    <source>
        <dbReference type="ARBA" id="ARBA00023033"/>
    </source>
</evidence>
<evidence type="ECO:0000256" key="12">
    <source>
        <dbReference type="ARBA" id="ARBA00049401"/>
    </source>
</evidence>
<comment type="caution">
    <text evidence="13">The sequence shown here is derived from an EMBL/GenBank/DDBJ whole genome shotgun (WGS) entry which is preliminary data.</text>
</comment>
<dbReference type="GO" id="GO:0004497">
    <property type="term" value="F:monooxygenase activity"/>
    <property type="evidence" value="ECO:0007669"/>
    <property type="project" value="UniProtKB-KW"/>
</dbReference>
<organism evidence="13 14">
    <name type="scientific">Thermocrispum agreste</name>
    <dbReference type="NCBI Taxonomy" id="37925"/>
    <lineage>
        <taxon>Bacteria</taxon>
        <taxon>Bacillati</taxon>
        <taxon>Actinomycetota</taxon>
        <taxon>Actinomycetes</taxon>
        <taxon>Pseudonocardiales</taxon>
        <taxon>Pseudonocardiaceae</taxon>
        <taxon>Thermocrispum</taxon>
    </lineage>
</organism>
<dbReference type="Pfam" id="PF03060">
    <property type="entry name" value="NMO"/>
    <property type="match status" value="1"/>
</dbReference>
<dbReference type="InterPro" id="IPR013785">
    <property type="entry name" value="Aldolase_TIM"/>
</dbReference>
<sequence>MIDVSGPAIPIVQAPMAGGVSTPALVQAVTSAGGLGFLAGGYLRADALREQIRAVRQATDQPFGVNLFVPEPPRREVDLRPYRERLRPVAERYGVTIPEPDWQDDDFFAEKVEMLLAERVPVVSFTFGIPDAGVIEAFRAAGSTVIVTVTTADEARNAVTAGADALCVQGPEAGGHRSTHRMTDEPGRAPLVELLRRIRPGVPVIAAGGMATPDAIAAALAAGASAVQLGTAFVRSDESGAKQAHKDALADPGRPDTVVTRAFTGRPARAIRTSFVEQFDGATPAVHPQVHQLTAPIRAAAAAAGDPEGLALWAGTGHRAARTGPAAEIVAELWTQAERLR</sequence>
<evidence type="ECO:0000256" key="8">
    <source>
        <dbReference type="ARBA" id="ARBA00022741"/>
    </source>
</evidence>
<comment type="cofactor">
    <cofactor evidence="1">
        <name>FMN</name>
        <dbReference type="ChEBI" id="CHEBI:58210"/>
    </cofactor>
</comment>
<comment type="function">
    <text evidence="2">Nitronate monooxygenase that uses molecular oxygen to catalyze the oxidative denitrification of alkyl nitronates. Acts on propionate 3-nitronate (P3N), the presumed physiological substrate. Probably functions in the detoxification of P3N, a metabolic poison produced by plants and fungi as a defense mechanism.</text>
</comment>
<evidence type="ECO:0000256" key="9">
    <source>
        <dbReference type="ARBA" id="ARBA00023002"/>
    </source>
</evidence>
<keyword evidence="10 13" id="KW-0503">Monooxygenase</keyword>
<evidence type="ECO:0000313" key="13">
    <source>
        <dbReference type="EMBL" id="MFO7191398.1"/>
    </source>
</evidence>
<keyword evidence="8" id="KW-0547">Nucleotide-binding</keyword>
<dbReference type="SUPFAM" id="SSF51412">
    <property type="entry name" value="Inosine monophosphate dehydrogenase (IMPDH)"/>
    <property type="match status" value="1"/>
</dbReference>
<dbReference type="GO" id="GO:0009636">
    <property type="term" value="P:response to toxic substance"/>
    <property type="evidence" value="ECO:0007669"/>
    <property type="project" value="UniProtKB-KW"/>
</dbReference>
<dbReference type="PANTHER" id="PTHR42747">
    <property type="entry name" value="NITRONATE MONOOXYGENASE-RELATED"/>
    <property type="match status" value="1"/>
</dbReference>
<reference evidence="13 14" key="1">
    <citation type="journal article" date="2021" name="BMC Genomics">
        <title>Genome-resolved metagenome and metatranscriptome analyses of thermophilic composting reveal key bacterial players and their metabolic interactions.</title>
        <authorList>
            <person name="Braga L.P.P."/>
            <person name="Pereira R.V."/>
            <person name="Martins L.F."/>
            <person name="Moura L.M.S."/>
            <person name="Sanchez F.B."/>
            <person name="Patane J.S.L."/>
            <person name="da Silva A.M."/>
            <person name="Setubal J.C."/>
        </authorList>
    </citation>
    <scope>NUCLEOTIDE SEQUENCE [LARGE SCALE GENOMIC DNA]</scope>
    <source>
        <strain evidence="13">ZC4RG45</strain>
    </source>
</reference>
<comment type="catalytic activity">
    <reaction evidence="12">
        <text>3 propionate 3-nitronate + 3 O2 + H2O = 3 3-oxopropanoate + 2 nitrate + nitrite + H2O2 + 3 H(+)</text>
        <dbReference type="Rhea" id="RHEA:57332"/>
        <dbReference type="ChEBI" id="CHEBI:15377"/>
        <dbReference type="ChEBI" id="CHEBI:15378"/>
        <dbReference type="ChEBI" id="CHEBI:15379"/>
        <dbReference type="ChEBI" id="CHEBI:16240"/>
        <dbReference type="ChEBI" id="CHEBI:16301"/>
        <dbReference type="ChEBI" id="CHEBI:17632"/>
        <dbReference type="ChEBI" id="CHEBI:33190"/>
        <dbReference type="ChEBI" id="CHEBI:136067"/>
    </reaction>
</comment>
<name>A0ABD6FDB1_9PSEU</name>
<evidence type="ECO:0000256" key="5">
    <source>
        <dbReference type="ARBA" id="ARBA00022575"/>
    </source>
</evidence>
<gene>
    <name evidence="13" type="ORF">DIU77_004060</name>
</gene>
<dbReference type="Proteomes" id="UP000249324">
    <property type="component" value="Unassembled WGS sequence"/>
</dbReference>
<evidence type="ECO:0000256" key="7">
    <source>
        <dbReference type="ARBA" id="ARBA00022643"/>
    </source>
</evidence>
<dbReference type="AlphaFoldDB" id="A0ABD6FDB1"/>
<comment type="similarity">
    <text evidence="3">Belongs to the nitronate monooxygenase family. NMO class I subfamily.</text>
</comment>
<keyword evidence="5" id="KW-0216">Detoxification</keyword>
<dbReference type="GO" id="GO:0000166">
    <property type="term" value="F:nucleotide binding"/>
    <property type="evidence" value="ECO:0007669"/>
    <property type="project" value="UniProtKB-KW"/>
</dbReference>
<dbReference type="EMBL" id="QGUI02000027">
    <property type="protein sequence ID" value="MFO7191398.1"/>
    <property type="molecule type" value="Genomic_DNA"/>
</dbReference>
<evidence type="ECO:0000256" key="6">
    <source>
        <dbReference type="ARBA" id="ARBA00022630"/>
    </source>
</evidence>
<evidence type="ECO:0000256" key="4">
    <source>
        <dbReference type="ARBA" id="ARBA00013457"/>
    </source>
</evidence>
<evidence type="ECO:0000256" key="1">
    <source>
        <dbReference type="ARBA" id="ARBA00001917"/>
    </source>
</evidence>
<evidence type="ECO:0000256" key="11">
    <source>
        <dbReference type="ARBA" id="ARBA00031155"/>
    </source>
</evidence>
<accession>A0ABD6FDB1</accession>
<dbReference type="PANTHER" id="PTHR42747:SF3">
    <property type="entry name" value="NITRONATE MONOOXYGENASE-RELATED"/>
    <property type="match status" value="1"/>
</dbReference>
<keyword evidence="9" id="KW-0560">Oxidoreductase</keyword>
<evidence type="ECO:0000256" key="2">
    <source>
        <dbReference type="ARBA" id="ARBA00003535"/>
    </source>
</evidence>
<dbReference type="InterPro" id="IPR004136">
    <property type="entry name" value="NMO"/>
</dbReference>
<dbReference type="CDD" id="cd04730">
    <property type="entry name" value="NPD_like"/>
    <property type="match status" value="1"/>
</dbReference>
<evidence type="ECO:0000256" key="3">
    <source>
        <dbReference type="ARBA" id="ARBA00009881"/>
    </source>
</evidence>
<proteinExistence type="inferred from homology"/>
<dbReference type="Gene3D" id="3.20.20.70">
    <property type="entry name" value="Aldolase class I"/>
    <property type="match status" value="1"/>
</dbReference>
<evidence type="ECO:0000313" key="14">
    <source>
        <dbReference type="Proteomes" id="UP000249324"/>
    </source>
</evidence>
<keyword evidence="7" id="KW-0288">FMN</keyword>
<dbReference type="FunFam" id="3.20.20.70:FF:000154">
    <property type="entry name" value="Probable nitronate monooxygenase"/>
    <property type="match status" value="1"/>
</dbReference>
<keyword evidence="6" id="KW-0285">Flavoprotein</keyword>
<protein>
    <recommendedName>
        <fullName evidence="4">Probable nitronate monooxygenase</fullName>
    </recommendedName>
    <alternativeName>
        <fullName evidence="11">Propionate 3-nitronate monooxygenase</fullName>
    </alternativeName>
</protein>